<accession>A0ABT1HAQ8</accession>
<dbReference type="Proteomes" id="UP001206895">
    <property type="component" value="Unassembled WGS sequence"/>
</dbReference>
<evidence type="ECO:0000313" key="1">
    <source>
        <dbReference type="EMBL" id="MCP2175052.1"/>
    </source>
</evidence>
<reference evidence="1 2" key="1">
    <citation type="submission" date="2022-06" db="EMBL/GenBank/DDBJ databases">
        <title>Genomic Encyclopedia of Archaeal and Bacterial Type Strains, Phase II (KMG-II): from individual species to whole genera.</title>
        <authorList>
            <person name="Goeker M."/>
        </authorList>
    </citation>
    <scope>NUCLEOTIDE SEQUENCE [LARGE SCALE GENOMIC DNA]</scope>
    <source>
        <strain evidence="1 2">DSM 44693</strain>
    </source>
</reference>
<dbReference type="EMBL" id="JAMTCJ010000001">
    <property type="protein sequence ID" value="MCP2175052.1"/>
    <property type="molecule type" value="Genomic_DNA"/>
</dbReference>
<sequence length="443" mass="46206">MGEPRLRAHNERMAFREQGKVPVRVTGGSLLMNRLGMQAPMQMLWFVEADVQRSRLDWFADELAAGPLGARLVSARVPGARPTWAASRLRPVVTVDPDVPVGDELVWADEQIGRFSEDDLRHGGGWRLSAAAVVDGTWVVSLVVSHTLADGQGVVAAADAAARGDRAHAVADTTGSHVGADVVDALTGGFAEHAKVAAAGVIQFLPLREPARAVRNAVGFLRGGGTTVDIAQPVTTVVAVDSSDLETIAEHGGGTATGLSIAVVANVARAVSGTTSGETAVGMPVSRRADGNAETGLQVGVTTVRLGDHTGRYTDLRDVRARSKKAYAAAGSNTGGMNGKGPFLSSVGHIPDAAADVFEAPATLIPRAQAVRVPVGFPLTTDQLGALRTFNGPITAFTFTSLSDTLADHIETEFGHWEVPIRRRWTTSVTSSVGAASAIADVR</sequence>
<comment type="caution">
    <text evidence="1">The sequence shown here is derived from an EMBL/GenBank/DDBJ whole genome shotgun (WGS) entry which is preliminary data.</text>
</comment>
<name>A0ABT1HAQ8_9NOCA</name>
<keyword evidence="2" id="KW-1185">Reference proteome</keyword>
<evidence type="ECO:0000313" key="2">
    <source>
        <dbReference type="Proteomes" id="UP001206895"/>
    </source>
</evidence>
<protein>
    <recommendedName>
        <fullName evidence="3">Diacylglycerol O-acyltransferase</fullName>
    </recommendedName>
</protein>
<evidence type="ECO:0008006" key="3">
    <source>
        <dbReference type="Google" id="ProtNLM"/>
    </source>
</evidence>
<organism evidence="1 2">
    <name type="scientific">Williamsia maris</name>
    <dbReference type="NCBI Taxonomy" id="72806"/>
    <lineage>
        <taxon>Bacteria</taxon>
        <taxon>Bacillati</taxon>
        <taxon>Actinomycetota</taxon>
        <taxon>Actinomycetes</taxon>
        <taxon>Mycobacteriales</taxon>
        <taxon>Nocardiaceae</taxon>
        <taxon>Williamsia</taxon>
    </lineage>
</organism>
<proteinExistence type="predicted"/>
<gene>
    <name evidence="1" type="ORF">LX13_000859</name>
</gene>